<gene>
    <name evidence="1" type="ORF">VFH_II069080</name>
</gene>
<evidence type="ECO:0000313" key="1">
    <source>
        <dbReference type="EMBL" id="CAI8597172.1"/>
    </source>
</evidence>
<protein>
    <submittedName>
        <fullName evidence="1">Uncharacterized protein</fullName>
    </submittedName>
</protein>
<dbReference type="EMBL" id="OX451737">
    <property type="protein sequence ID" value="CAI8597172.1"/>
    <property type="molecule type" value="Genomic_DNA"/>
</dbReference>
<evidence type="ECO:0000313" key="2">
    <source>
        <dbReference type="Proteomes" id="UP001157006"/>
    </source>
</evidence>
<name>A0AAV0ZH98_VICFA</name>
<dbReference type="Proteomes" id="UP001157006">
    <property type="component" value="Chromosome 2"/>
</dbReference>
<proteinExistence type="predicted"/>
<organism evidence="1 2">
    <name type="scientific">Vicia faba</name>
    <name type="common">Broad bean</name>
    <name type="synonym">Faba vulgaris</name>
    <dbReference type="NCBI Taxonomy" id="3906"/>
    <lineage>
        <taxon>Eukaryota</taxon>
        <taxon>Viridiplantae</taxon>
        <taxon>Streptophyta</taxon>
        <taxon>Embryophyta</taxon>
        <taxon>Tracheophyta</taxon>
        <taxon>Spermatophyta</taxon>
        <taxon>Magnoliopsida</taxon>
        <taxon>eudicotyledons</taxon>
        <taxon>Gunneridae</taxon>
        <taxon>Pentapetalae</taxon>
        <taxon>rosids</taxon>
        <taxon>fabids</taxon>
        <taxon>Fabales</taxon>
        <taxon>Fabaceae</taxon>
        <taxon>Papilionoideae</taxon>
        <taxon>50 kb inversion clade</taxon>
        <taxon>NPAAA clade</taxon>
        <taxon>Hologalegina</taxon>
        <taxon>IRL clade</taxon>
        <taxon>Fabeae</taxon>
        <taxon>Vicia</taxon>
    </lineage>
</organism>
<keyword evidence="2" id="KW-1185">Reference proteome</keyword>
<accession>A0AAV0ZH98</accession>
<reference evidence="1 2" key="1">
    <citation type="submission" date="2023-01" db="EMBL/GenBank/DDBJ databases">
        <authorList>
            <person name="Kreplak J."/>
        </authorList>
    </citation>
    <scope>NUCLEOTIDE SEQUENCE [LARGE SCALE GENOMIC DNA]</scope>
</reference>
<sequence length="181" mass="21240">MGKPSIQTTPKTFVEEMRIKTFVLLQESLAQICNNQIIHNGISTEWDFVHNNYKPCQNMFEDCPENQEGECYCKLDYAIRKARISLPTFKPFKFRDYPLTLTNLLKHGLVSIINVPPLYDFTPYLPAFLADTLETIISEFSQSVKLEITSLYIDFPNNCPSYHLIWLYFKNMDIEFKEFQV</sequence>
<dbReference type="AlphaFoldDB" id="A0AAV0ZH98"/>